<dbReference type="InterPro" id="IPR009003">
    <property type="entry name" value="Peptidase_S1_PA"/>
</dbReference>
<sequence>MTPAIVLLTFLVILSLGNHGYSTLLDPKCLEPNGLRVVGGQDARRSPWMAYLIRNGRFACGGSLIAHRFVLTAAHCTQINDSLFVRLGEYDSSRTSDGQTIDYAVVSIYRHEKYVNYRNHDIAVLKLDRHIVYNALIRPICIFINPGLQFLADSIHNFTLTGWGQIDPHFKMPTTLQEMSLRRVRKEYCGVTSSYICCWNPAQFSCSGDSGSPLGAHLPRGQSSIYVQFGIASFVTGNCDGFNSFLDLTSYMPWLYQTLLNHWE</sequence>
<keyword evidence="5 12" id="KW-0378">Hydrolase</keyword>
<comment type="similarity">
    <text evidence="9">Belongs to the peptidase S1 family. CLIP subfamily.</text>
</comment>
<dbReference type="InterPro" id="IPR018114">
    <property type="entry name" value="TRYPSIN_HIS"/>
</dbReference>
<evidence type="ECO:0000256" key="5">
    <source>
        <dbReference type="ARBA" id="ARBA00022801"/>
    </source>
</evidence>
<feature type="domain" description="Peptidase S1" evidence="11">
    <location>
        <begin position="37"/>
        <end position="260"/>
    </location>
</feature>
<keyword evidence="13" id="KW-1185">Reference proteome</keyword>
<dbReference type="InterPro" id="IPR043504">
    <property type="entry name" value="Peptidase_S1_PA_chymotrypsin"/>
</dbReference>
<dbReference type="MEROPS" id="S01.B52"/>
<dbReference type="PRINTS" id="PR00722">
    <property type="entry name" value="CHYMOTRYPSIN"/>
</dbReference>
<evidence type="ECO:0000313" key="12">
    <source>
        <dbReference type="EMBL" id="EDW91927.1"/>
    </source>
</evidence>
<dbReference type="SUPFAM" id="SSF50494">
    <property type="entry name" value="Trypsin-like serine proteases"/>
    <property type="match status" value="1"/>
</dbReference>
<dbReference type="GO" id="GO:0050830">
    <property type="term" value="P:defense response to Gram-positive bacterium"/>
    <property type="evidence" value="ECO:0007669"/>
    <property type="project" value="EnsemblMetazoa"/>
</dbReference>
<dbReference type="CDD" id="cd00190">
    <property type="entry name" value="Tryp_SPc"/>
    <property type="match status" value="1"/>
</dbReference>
<evidence type="ECO:0000313" key="13">
    <source>
        <dbReference type="Proteomes" id="UP000002282"/>
    </source>
</evidence>
<dbReference type="GO" id="GO:0005576">
    <property type="term" value="C:extracellular region"/>
    <property type="evidence" value="ECO:0007669"/>
    <property type="project" value="UniProtKB-SubCell"/>
</dbReference>
<dbReference type="GO" id="GO:0004252">
    <property type="term" value="F:serine-type endopeptidase activity"/>
    <property type="evidence" value="ECO:0007669"/>
    <property type="project" value="InterPro"/>
</dbReference>
<evidence type="ECO:0000256" key="7">
    <source>
        <dbReference type="ARBA" id="ARBA00023145"/>
    </source>
</evidence>
<evidence type="ECO:0000256" key="10">
    <source>
        <dbReference type="SAM" id="SignalP"/>
    </source>
</evidence>
<dbReference type="KEGG" id="dya:Dyak_GE14063"/>
<dbReference type="InterPro" id="IPR001314">
    <property type="entry name" value="Peptidase_S1A"/>
</dbReference>
<dbReference type="OrthoDB" id="7827063at2759"/>
<gene>
    <name evidence="12" type="primary">Dyak\GE14063</name>
    <name evidence="12" type="synonym">dyak_GLEANR_14217</name>
    <name evidence="12" type="synonym">GE14063</name>
    <name evidence="12" type="ORF">Dyak_GE14063</name>
</gene>
<dbReference type="InterPro" id="IPR001254">
    <property type="entry name" value="Trypsin_dom"/>
</dbReference>
<accession>B4P677</accession>
<dbReference type="SMART" id="SM00020">
    <property type="entry name" value="Tryp_SPc"/>
    <property type="match status" value="1"/>
</dbReference>
<dbReference type="FunFam" id="2.40.10.10:FF:000146">
    <property type="entry name" value="Serine protease 53"/>
    <property type="match status" value="1"/>
</dbReference>
<evidence type="ECO:0000256" key="2">
    <source>
        <dbReference type="ARBA" id="ARBA00022525"/>
    </source>
</evidence>
<evidence type="ECO:0000259" key="11">
    <source>
        <dbReference type="PROSITE" id="PS50240"/>
    </source>
</evidence>
<dbReference type="Proteomes" id="UP000002282">
    <property type="component" value="Chromosome 2R"/>
</dbReference>
<feature type="chain" id="PRO_5002820926" description="Peptidase S1 domain-containing protein" evidence="10">
    <location>
        <begin position="18"/>
        <end position="264"/>
    </location>
</feature>
<dbReference type="eggNOG" id="KOG3627">
    <property type="taxonomic scope" value="Eukaryota"/>
</dbReference>
<dbReference type="EMBL" id="CM000158">
    <property type="protein sequence ID" value="EDW91927.1"/>
    <property type="molecule type" value="Genomic_DNA"/>
</dbReference>
<dbReference type="HOGENOM" id="CLU_006842_0_3_1"/>
<dbReference type="AlphaFoldDB" id="B4P677"/>
<dbReference type="SMR" id="B4P677"/>
<keyword evidence="6" id="KW-0720">Serine protease</keyword>
<reference evidence="12 13" key="2">
    <citation type="journal article" date="2007" name="PLoS Biol.">
        <title>Principles of genome evolution in the Drosophila melanogaster species group.</title>
        <authorList>
            <person name="Ranz J.M."/>
            <person name="Maurin D."/>
            <person name="Chan Y.S."/>
            <person name="von Grotthuss M."/>
            <person name="Hillier L.W."/>
            <person name="Roote J."/>
            <person name="Ashburner M."/>
            <person name="Bergman C.M."/>
        </authorList>
    </citation>
    <scope>NUCLEOTIDE SEQUENCE [LARGE SCALE GENOMIC DNA]</scope>
    <source>
        <strain evidence="13">Tai18E2 / Tucson 14021-0261.01</strain>
    </source>
</reference>
<keyword evidence="3" id="KW-0645">Protease</keyword>
<evidence type="ECO:0000256" key="1">
    <source>
        <dbReference type="ARBA" id="ARBA00004613"/>
    </source>
</evidence>
<comment type="subcellular location">
    <subcellularLocation>
        <location evidence="1">Secreted</location>
    </subcellularLocation>
</comment>
<evidence type="ECO:0000256" key="9">
    <source>
        <dbReference type="ARBA" id="ARBA00024195"/>
    </source>
</evidence>
<dbReference type="Gene3D" id="2.40.10.10">
    <property type="entry name" value="Trypsin-like serine proteases"/>
    <property type="match status" value="1"/>
</dbReference>
<dbReference type="Pfam" id="PF00089">
    <property type="entry name" value="Trypsin"/>
    <property type="match status" value="1"/>
</dbReference>
<dbReference type="PROSITE" id="PS00134">
    <property type="entry name" value="TRYPSIN_HIS"/>
    <property type="match status" value="1"/>
</dbReference>
<dbReference type="PANTHER" id="PTHR24256">
    <property type="entry name" value="TRYPTASE-RELATED"/>
    <property type="match status" value="1"/>
</dbReference>
<organism evidence="12 13">
    <name type="scientific">Drosophila yakuba</name>
    <name type="common">Fruit fly</name>
    <dbReference type="NCBI Taxonomy" id="7245"/>
    <lineage>
        <taxon>Eukaryota</taxon>
        <taxon>Metazoa</taxon>
        <taxon>Ecdysozoa</taxon>
        <taxon>Arthropoda</taxon>
        <taxon>Hexapoda</taxon>
        <taxon>Insecta</taxon>
        <taxon>Pterygota</taxon>
        <taxon>Neoptera</taxon>
        <taxon>Endopterygota</taxon>
        <taxon>Diptera</taxon>
        <taxon>Brachycera</taxon>
        <taxon>Muscomorpha</taxon>
        <taxon>Ephydroidea</taxon>
        <taxon>Drosophilidae</taxon>
        <taxon>Drosophila</taxon>
        <taxon>Sophophora</taxon>
    </lineage>
</organism>
<proteinExistence type="inferred from homology"/>
<name>B4P677_DROYA</name>
<protein>
    <recommendedName>
        <fullName evidence="11">Peptidase S1 domain-containing protein</fullName>
    </recommendedName>
</protein>
<evidence type="ECO:0000256" key="3">
    <source>
        <dbReference type="ARBA" id="ARBA00022670"/>
    </source>
</evidence>
<keyword evidence="7" id="KW-0865">Zymogen</keyword>
<keyword evidence="4 10" id="KW-0732">Signal</keyword>
<reference evidence="12 13" key="1">
    <citation type="journal article" date="2007" name="Nature">
        <title>Evolution of genes and genomes on the Drosophila phylogeny.</title>
        <authorList>
            <consortium name="Drosophila 12 Genomes Consortium"/>
            <person name="Clark A.G."/>
            <person name="Eisen M.B."/>
            <person name="Smith D.R."/>
            <person name="Bergman C.M."/>
            <person name="Oliver B."/>
            <person name="Markow T.A."/>
            <person name="Kaufman T.C."/>
            <person name="Kellis M."/>
            <person name="Gelbart W."/>
            <person name="Iyer V.N."/>
            <person name="Pollard D.A."/>
            <person name="Sackton T.B."/>
            <person name="Larracuente A.M."/>
            <person name="Singh N.D."/>
            <person name="Abad J.P."/>
            <person name="Abt D.N."/>
            <person name="Adryan B."/>
            <person name="Aguade M."/>
            <person name="Akashi H."/>
            <person name="Anderson W.W."/>
            <person name="Aquadro C.F."/>
            <person name="Ardell D.H."/>
            <person name="Arguello R."/>
            <person name="Artieri C.G."/>
            <person name="Barbash D.A."/>
            <person name="Barker D."/>
            <person name="Barsanti P."/>
            <person name="Batterham P."/>
            <person name="Batzoglou S."/>
            <person name="Begun D."/>
            <person name="Bhutkar A."/>
            <person name="Blanco E."/>
            <person name="Bosak S.A."/>
            <person name="Bradley R.K."/>
            <person name="Brand A.D."/>
            <person name="Brent M.R."/>
            <person name="Brooks A.N."/>
            <person name="Brown R.H."/>
            <person name="Butlin R.K."/>
            <person name="Caggese C."/>
            <person name="Calvi B.R."/>
            <person name="Bernardo de Carvalho A."/>
            <person name="Caspi A."/>
            <person name="Castrezana S."/>
            <person name="Celniker S.E."/>
            <person name="Chang J.L."/>
            <person name="Chapple C."/>
            <person name="Chatterji S."/>
            <person name="Chinwalla A."/>
            <person name="Civetta A."/>
            <person name="Clifton S.W."/>
            <person name="Comeron J.M."/>
            <person name="Costello J.C."/>
            <person name="Coyne J.A."/>
            <person name="Daub J."/>
            <person name="David R.G."/>
            <person name="Delcher A.L."/>
            <person name="Delehaunty K."/>
            <person name="Do C.B."/>
            <person name="Ebling H."/>
            <person name="Edwards K."/>
            <person name="Eickbush T."/>
            <person name="Evans J.D."/>
            <person name="Filipski A."/>
            <person name="Findeiss S."/>
            <person name="Freyhult E."/>
            <person name="Fulton L."/>
            <person name="Fulton R."/>
            <person name="Garcia A.C."/>
            <person name="Gardiner A."/>
            <person name="Garfield D.A."/>
            <person name="Garvin B.E."/>
            <person name="Gibson G."/>
            <person name="Gilbert D."/>
            <person name="Gnerre S."/>
            <person name="Godfrey J."/>
            <person name="Good R."/>
            <person name="Gotea V."/>
            <person name="Gravely B."/>
            <person name="Greenberg A.J."/>
            <person name="Griffiths-Jones S."/>
            <person name="Gross S."/>
            <person name="Guigo R."/>
            <person name="Gustafson E.A."/>
            <person name="Haerty W."/>
            <person name="Hahn M.W."/>
            <person name="Halligan D.L."/>
            <person name="Halpern A.L."/>
            <person name="Halter G.M."/>
            <person name="Han M.V."/>
            <person name="Heger A."/>
            <person name="Hillier L."/>
            <person name="Hinrichs A.S."/>
            <person name="Holmes I."/>
            <person name="Hoskins R.A."/>
            <person name="Hubisz M.J."/>
            <person name="Hultmark D."/>
            <person name="Huntley M.A."/>
            <person name="Jaffe D.B."/>
            <person name="Jagadeeshan S."/>
            <person name="Jeck W.R."/>
            <person name="Johnson J."/>
            <person name="Jones C.D."/>
            <person name="Jordan W.C."/>
            <person name="Karpen G.H."/>
            <person name="Kataoka E."/>
            <person name="Keightley P.D."/>
            <person name="Kheradpour P."/>
            <person name="Kirkness E.F."/>
            <person name="Koerich L.B."/>
            <person name="Kristiansen K."/>
            <person name="Kudrna D."/>
            <person name="Kulathinal R.J."/>
            <person name="Kumar S."/>
            <person name="Kwok R."/>
            <person name="Lander E."/>
            <person name="Langley C.H."/>
            <person name="Lapoint R."/>
            <person name="Lazzaro B.P."/>
            <person name="Lee S.J."/>
            <person name="Levesque L."/>
            <person name="Li R."/>
            <person name="Lin C.F."/>
            <person name="Lin M.F."/>
            <person name="Lindblad-Toh K."/>
            <person name="Llopart A."/>
            <person name="Long M."/>
            <person name="Low L."/>
            <person name="Lozovsky E."/>
            <person name="Lu J."/>
            <person name="Luo M."/>
            <person name="Machado C.A."/>
            <person name="Makalowski W."/>
            <person name="Marzo M."/>
            <person name="Matsuda M."/>
            <person name="Matzkin L."/>
            <person name="McAllister B."/>
            <person name="McBride C.S."/>
            <person name="McKernan B."/>
            <person name="McKernan K."/>
            <person name="Mendez-Lago M."/>
            <person name="Minx P."/>
            <person name="Mollenhauer M.U."/>
            <person name="Montooth K."/>
            <person name="Mount S.M."/>
            <person name="Mu X."/>
            <person name="Myers E."/>
            <person name="Negre B."/>
            <person name="Newfeld S."/>
            <person name="Nielsen R."/>
            <person name="Noor M.A."/>
            <person name="O'Grady P."/>
            <person name="Pachter L."/>
            <person name="Papaceit M."/>
            <person name="Parisi M.J."/>
            <person name="Parisi M."/>
            <person name="Parts L."/>
            <person name="Pedersen J.S."/>
            <person name="Pesole G."/>
            <person name="Phillippy A.M."/>
            <person name="Ponting C.P."/>
            <person name="Pop M."/>
            <person name="Porcelli D."/>
            <person name="Powell J.R."/>
            <person name="Prohaska S."/>
            <person name="Pruitt K."/>
            <person name="Puig M."/>
            <person name="Quesneville H."/>
            <person name="Ram K.R."/>
            <person name="Rand D."/>
            <person name="Rasmussen M.D."/>
            <person name="Reed L.K."/>
            <person name="Reenan R."/>
            <person name="Reily A."/>
            <person name="Remington K.A."/>
            <person name="Rieger T.T."/>
            <person name="Ritchie M.G."/>
            <person name="Robin C."/>
            <person name="Rogers Y.H."/>
            <person name="Rohde C."/>
            <person name="Rozas J."/>
            <person name="Rubenfield M.J."/>
            <person name="Ruiz A."/>
            <person name="Russo S."/>
            <person name="Salzberg S.L."/>
            <person name="Sanchez-Gracia A."/>
            <person name="Saranga D.J."/>
            <person name="Sato H."/>
            <person name="Schaeffer S.W."/>
            <person name="Schatz M.C."/>
            <person name="Schlenke T."/>
            <person name="Schwartz R."/>
            <person name="Segarra C."/>
            <person name="Singh R.S."/>
            <person name="Sirot L."/>
            <person name="Sirota M."/>
            <person name="Sisneros N.B."/>
            <person name="Smith C.D."/>
            <person name="Smith T.F."/>
            <person name="Spieth J."/>
            <person name="Stage D.E."/>
            <person name="Stark A."/>
            <person name="Stephan W."/>
            <person name="Strausberg R.L."/>
            <person name="Strempel S."/>
            <person name="Sturgill D."/>
            <person name="Sutton G."/>
            <person name="Sutton G.G."/>
            <person name="Tao W."/>
            <person name="Teichmann S."/>
            <person name="Tobari Y.N."/>
            <person name="Tomimura Y."/>
            <person name="Tsolas J.M."/>
            <person name="Valente V.L."/>
            <person name="Venter E."/>
            <person name="Venter J.C."/>
            <person name="Vicario S."/>
            <person name="Vieira F.G."/>
            <person name="Vilella A.J."/>
            <person name="Villasante A."/>
            <person name="Walenz B."/>
            <person name="Wang J."/>
            <person name="Wasserman M."/>
            <person name="Watts T."/>
            <person name="Wilson D."/>
            <person name="Wilson R.K."/>
            <person name="Wing R.A."/>
            <person name="Wolfner M.F."/>
            <person name="Wong A."/>
            <person name="Wong G.K."/>
            <person name="Wu C.I."/>
            <person name="Wu G."/>
            <person name="Yamamoto D."/>
            <person name="Yang H.P."/>
            <person name="Yang S.P."/>
            <person name="Yorke J.A."/>
            <person name="Yoshida K."/>
            <person name="Zdobnov E."/>
            <person name="Zhang P."/>
            <person name="Zhang Y."/>
            <person name="Zimin A.V."/>
            <person name="Baldwin J."/>
            <person name="Abdouelleil A."/>
            <person name="Abdulkadir J."/>
            <person name="Abebe A."/>
            <person name="Abera B."/>
            <person name="Abreu J."/>
            <person name="Acer S.C."/>
            <person name="Aftuck L."/>
            <person name="Alexander A."/>
            <person name="An P."/>
            <person name="Anderson E."/>
            <person name="Anderson S."/>
            <person name="Arachi H."/>
            <person name="Azer M."/>
            <person name="Bachantsang P."/>
            <person name="Barry A."/>
            <person name="Bayul T."/>
            <person name="Berlin A."/>
            <person name="Bessette D."/>
            <person name="Bloom T."/>
            <person name="Blye J."/>
            <person name="Boguslavskiy L."/>
            <person name="Bonnet C."/>
            <person name="Boukhgalter B."/>
            <person name="Bourzgui I."/>
            <person name="Brown A."/>
            <person name="Cahill P."/>
            <person name="Channer S."/>
            <person name="Cheshatsang Y."/>
            <person name="Chuda L."/>
            <person name="Citroen M."/>
            <person name="Collymore A."/>
            <person name="Cooke P."/>
            <person name="Costello M."/>
            <person name="D'Aco K."/>
            <person name="Daza R."/>
            <person name="De Haan G."/>
            <person name="DeGray S."/>
            <person name="DeMaso C."/>
            <person name="Dhargay N."/>
            <person name="Dooley K."/>
            <person name="Dooley E."/>
            <person name="Doricent M."/>
            <person name="Dorje P."/>
            <person name="Dorjee K."/>
            <person name="Dupes A."/>
            <person name="Elong R."/>
            <person name="Falk J."/>
            <person name="Farina A."/>
            <person name="Faro S."/>
            <person name="Ferguson D."/>
            <person name="Fisher S."/>
            <person name="Foley C.D."/>
            <person name="Franke A."/>
            <person name="Friedrich D."/>
            <person name="Gadbois L."/>
            <person name="Gearin G."/>
            <person name="Gearin C.R."/>
            <person name="Giannoukos G."/>
            <person name="Goode T."/>
            <person name="Graham J."/>
            <person name="Grandbois E."/>
            <person name="Grewal S."/>
            <person name="Gyaltsen K."/>
            <person name="Hafez N."/>
            <person name="Hagos B."/>
            <person name="Hall J."/>
            <person name="Henson C."/>
            <person name="Hollinger A."/>
            <person name="Honan T."/>
            <person name="Huard M.D."/>
            <person name="Hughes L."/>
            <person name="Hurhula B."/>
            <person name="Husby M.E."/>
            <person name="Kamat A."/>
            <person name="Kanga B."/>
            <person name="Kashin S."/>
            <person name="Khazanovich D."/>
            <person name="Kisner P."/>
            <person name="Lance K."/>
            <person name="Lara M."/>
            <person name="Lee W."/>
            <person name="Lennon N."/>
            <person name="Letendre F."/>
            <person name="LeVine R."/>
            <person name="Lipovsky A."/>
            <person name="Liu X."/>
            <person name="Liu J."/>
            <person name="Liu S."/>
            <person name="Lokyitsang T."/>
            <person name="Lokyitsang Y."/>
            <person name="Lubonja R."/>
            <person name="Lui A."/>
            <person name="MacDonald P."/>
            <person name="Magnisalis V."/>
            <person name="Maru K."/>
            <person name="Matthews C."/>
            <person name="McCusker W."/>
            <person name="McDonough S."/>
            <person name="Mehta T."/>
            <person name="Meldrim J."/>
            <person name="Meneus L."/>
            <person name="Mihai O."/>
            <person name="Mihalev A."/>
            <person name="Mihova T."/>
            <person name="Mittelman R."/>
            <person name="Mlenga V."/>
            <person name="Montmayeur A."/>
            <person name="Mulrain L."/>
            <person name="Navidi A."/>
            <person name="Naylor J."/>
            <person name="Negash T."/>
            <person name="Nguyen T."/>
            <person name="Nguyen N."/>
            <person name="Nicol R."/>
            <person name="Norbu C."/>
            <person name="Norbu N."/>
            <person name="Novod N."/>
            <person name="O'Neill B."/>
            <person name="Osman S."/>
            <person name="Markiewicz E."/>
            <person name="Oyono O.L."/>
            <person name="Patti C."/>
            <person name="Phunkhang P."/>
            <person name="Pierre F."/>
            <person name="Priest M."/>
            <person name="Raghuraman S."/>
            <person name="Rege F."/>
            <person name="Reyes R."/>
            <person name="Rise C."/>
            <person name="Rogov P."/>
            <person name="Ross K."/>
            <person name="Ryan E."/>
            <person name="Settipalli S."/>
            <person name="Shea T."/>
            <person name="Sherpa N."/>
            <person name="Shi L."/>
            <person name="Shih D."/>
            <person name="Sparrow T."/>
            <person name="Spaulding J."/>
            <person name="Stalker J."/>
            <person name="Stange-Thomann N."/>
            <person name="Stavropoulos S."/>
            <person name="Stone C."/>
            <person name="Strader C."/>
            <person name="Tesfaye S."/>
            <person name="Thomson T."/>
            <person name="Thoulutsang Y."/>
            <person name="Thoulutsang D."/>
            <person name="Topham K."/>
            <person name="Topping I."/>
            <person name="Tsamla T."/>
            <person name="Vassiliev H."/>
            <person name="Vo A."/>
            <person name="Wangchuk T."/>
            <person name="Wangdi T."/>
            <person name="Weiand M."/>
            <person name="Wilkinson J."/>
            <person name="Wilson A."/>
            <person name="Yadav S."/>
            <person name="Young G."/>
            <person name="Yu Q."/>
            <person name="Zembek L."/>
            <person name="Zhong D."/>
            <person name="Zimmer A."/>
            <person name="Zwirko Z."/>
            <person name="Jaffe D.B."/>
            <person name="Alvarez P."/>
            <person name="Brockman W."/>
            <person name="Butler J."/>
            <person name="Chin C."/>
            <person name="Gnerre S."/>
            <person name="Grabherr M."/>
            <person name="Kleber M."/>
            <person name="Mauceli E."/>
            <person name="MacCallum I."/>
        </authorList>
    </citation>
    <scope>NUCLEOTIDE SEQUENCE [LARGE SCALE GENOMIC DNA]</scope>
    <source>
        <strain evidence="13">Tai18E2 / Tucson 14021-0261.01</strain>
    </source>
</reference>
<dbReference type="OMA" id="TICCSNP"/>
<dbReference type="GO" id="GO:0006508">
    <property type="term" value="P:proteolysis"/>
    <property type="evidence" value="ECO:0007669"/>
    <property type="project" value="UniProtKB-KW"/>
</dbReference>
<evidence type="ECO:0000256" key="6">
    <source>
        <dbReference type="ARBA" id="ARBA00022825"/>
    </source>
</evidence>
<keyword evidence="8" id="KW-1015">Disulfide bond</keyword>
<dbReference type="InterPro" id="IPR051487">
    <property type="entry name" value="Ser/Thr_Proteases_Immune/Dev"/>
</dbReference>
<evidence type="ECO:0000256" key="8">
    <source>
        <dbReference type="ARBA" id="ARBA00023157"/>
    </source>
</evidence>
<dbReference type="PhylomeDB" id="B4P677"/>
<keyword evidence="2" id="KW-0964">Secreted</keyword>
<feature type="signal peptide" evidence="10">
    <location>
        <begin position="1"/>
        <end position="17"/>
    </location>
</feature>
<evidence type="ECO:0000256" key="4">
    <source>
        <dbReference type="ARBA" id="ARBA00022729"/>
    </source>
</evidence>
<dbReference type="PROSITE" id="PS50240">
    <property type="entry name" value="TRYPSIN_DOM"/>
    <property type="match status" value="1"/>
</dbReference>